<dbReference type="EMBL" id="JACORU010000003">
    <property type="protein sequence ID" value="MBC5765096.1"/>
    <property type="molecule type" value="Genomic_DNA"/>
</dbReference>
<reference evidence="3" key="1">
    <citation type="submission" date="2020-08" db="EMBL/GenBank/DDBJ databases">
        <title>Ramlibacter sp. GTP1 16S ribosomal RNA gene genome sequencing and assembly.</title>
        <authorList>
            <person name="Kang M."/>
        </authorList>
    </citation>
    <scope>NUCLEOTIDE SEQUENCE</scope>
    <source>
        <strain evidence="3">GTP1</strain>
    </source>
</reference>
<comment type="caution">
    <text evidence="3">The sequence shown here is derived from an EMBL/GenBank/DDBJ whole genome shotgun (WGS) entry which is preliminary data.</text>
</comment>
<evidence type="ECO:0000313" key="3">
    <source>
        <dbReference type="EMBL" id="MBC5765096.1"/>
    </source>
</evidence>
<proteinExistence type="predicted"/>
<gene>
    <name evidence="3" type="ORF">H8R02_11580</name>
</gene>
<evidence type="ECO:0000256" key="2">
    <source>
        <dbReference type="SAM" id="Phobius"/>
    </source>
</evidence>
<name>A0A923S295_9BURK</name>
<keyword evidence="2" id="KW-0812">Transmembrane</keyword>
<feature type="compositionally biased region" description="Basic and acidic residues" evidence="1">
    <location>
        <begin position="1"/>
        <end position="13"/>
    </location>
</feature>
<accession>A0A923S295</accession>
<feature type="transmembrane region" description="Helical" evidence="2">
    <location>
        <begin position="145"/>
        <end position="163"/>
    </location>
</feature>
<keyword evidence="2" id="KW-0472">Membrane</keyword>
<sequence>MYVERTDPEERQTKRQPPPEVSGWGADLVPDDRPAFPKERTPPRIGDVPPPELQPVTVEVLHSTERPGLTPVFGTTCPPSGVSGSIRRAAFHYSENDVRHWLMLLFADRVNVVEGILDDLAHGHVPDILGEMGIRAEWRYNRAGFVRKALIASAAIGLLVYMARRRGSTPLDDR</sequence>
<feature type="region of interest" description="Disordered" evidence="1">
    <location>
        <begin position="1"/>
        <end position="52"/>
    </location>
</feature>
<protein>
    <submittedName>
        <fullName evidence="3">Uncharacterized protein</fullName>
    </submittedName>
</protein>
<keyword evidence="2" id="KW-1133">Transmembrane helix</keyword>
<dbReference type="Proteomes" id="UP000596827">
    <property type="component" value="Unassembled WGS sequence"/>
</dbReference>
<evidence type="ECO:0000313" key="4">
    <source>
        <dbReference type="Proteomes" id="UP000596827"/>
    </source>
</evidence>
<feature type="compositionally biased region" description="Basic and acidic residues" evidence="1">
    <location>
        <begin position="30"/>
        <end position="42"/>
    </location>
</feature>
<dbReference type="AlphaFoldDB" id="A0A923S295"/>
<evidence type="ECO:0000256" key="1">
    <source>
        <dbReference type="SAM" id="MobiDB-lite"/>
    </source>
</evidence>
<organism evidence="3 4">
    <name type="scientific">Ramlibacter albus</name>
    <dbReference type="NCBI Taxonomy" id="2079448"/>
    <lineage>
        <taxon>Bacteria</taxon>
        <taxon>Pseudomonadati</taxon>
        <taxon>Pseudomonadota</taxon>
        <taxon>Betaproteobacteria</taxon>
        <taxon>Burkholderiales</taxon>
        <taxon>Comamonadaceae</taxon>
        <taxon>Ramlibacter</taxon>
    </lineage>
</organism>
<keyword evidence="4" id="KW-1185">Reference proteome</keyword>